<keyword evidence="2" id="KW-1185">Reference proteome</keyword>
<comment type="caution">
    <text evidence="1">The sequence shown here is derived from an EMBL/GenBank/DDBJ whole genome shotgun (WGS) entry which is preliminary data.</text>
</comment>
<protein>
    <submittedName>
        <fullName evidence="1">Uncharacterized protein</fullName>
    </submittedName>
</protein>
<evidence type="ECO:0000313" key="2">
    <source>
        <dbReference type="Proteomes" id="UP001195422"/>
    </source>
</evidence>
<proteinExistence type="predicted"/>
<sequence length="36" mass="3988">MISPDFDTTTSNLLAVGRAKRRLLRYSAAFASNTDQ</sequence>
<organism evidence="1 2">
    <name type="scientific">Glutamicibacter protophormiae</name>
    <name type="common">Brevibacterium protophormiae</name>
    <dbReference type="NCBI Taxonomy" id="37930"/>
    <lineage>
        <taxon>Bacteria</taxon>
        <taxon>Bacillati</taxon>
        <taxon>Actinomycetota</taxon>
        <taxon>Actinomycetes</taxon>
        <taxon>Micrococcales</taxon>
        <taxon>Micrococcaceae</taxon>
        <taxon>Glutamicibacter</taxon>
    </lineage>
</organism>
<evidence type="ECO:0000313" key="1">
    <source>
        <dbReference type="EMBL" id="MBP2399317.1"/>
    </source>
</evidence>
<dbReference type="Proteomes" id="UP001195422">
    <property type="component" value="Unassembled WGS sequence"/>
</dbReference>
<accession>A0ABS4XS29</accession>
<dbReference type="EMBL" id="JAGIOJ010000001">
    <property type="protein sequence ID" value="MBP2399317.1"/>
    <property type="molecule type" value="Genomic_DNA"/>
</dbReference>
<gene>
    <name evidence="1" type="ORF">JOF39_002398</name>
</gene>
<reference evidence="1 2" key="1">
    <citation type="submission" date="2021-03" db="EMBL/GenBank/DDBJ databases">
        <title>Sequencing the genomes of 1000 actinobacteria strains.</title>
        <authorList>
            <person name="Klenk H.-P."/>
        </authorList>
    </citation>
    <scope>NUCLEOTIDE SEQUENCE [LARGE SCALE GENOMIC DNA]</scope>
    <source>
        <strain evidence="1 2">DSM 20168</strain>
    </source>
</reference>
<name>A0ABS4XS29_GLUPR</name>